<organism evidence="10 11">
    <name type="scientific">Kingdonia uniflora</name>
    <dbReference type="NCBI Taxonomy" id="39325"/>
    <lineage>
        <taxon>Eukaryota</taxon>
        <taxon>Viridiplantae</taxon>
        <taxon>Streptophyta</taxon>
        <taxon>Embryophyta</taxon>
        <taxon>Tracheophyta</taxon>
        <taxon>Spermatophyta</taxon>
        <taxon>Magnoliopsida</taxon>
        <taxon>Ranunculales</taxon>
        <taxon>Circaeasteraceae</taxon>
        <taxon>Kingdonia</taxon>
    </lineage>
</organism>
<evidence type="ECO:0000256" key="8">
    <source>
        <dbReference type="ARBA" id="ARBA00023030"/>
    </source>
</evidence>
<comment type="PTM">
    <text evidence="9">Sulfation is important for activity and for the binding to a putative membrane receptor.</text>
</comment>
<keyword evidence="7 9" id="KW-0221">Differentiation</keyword>
<name>A0A7J7M6P9_9MAGN</name>
<accession>A0A7J7M6P9</accession>
<keyword evidence="8 9" id="KW-0339">Growth factor</keyword>
<dbReference type="AlphaFoldDB" id="A0A7J7M6P9"/>
<sequence>MSQRTTCLILIALLLVFSQTFAARPEPTLPKESLSDTKHAEVDNKAETVESCEGLGEDDCLMRRTLNAHIDYIYTQEAKP</sequence>
<dbReference type="PANTHER" id="PTHR33285:SF55">
    <property type="entry name" value="PHYTOSULFOKINES 3"/>
    <property type="match status" value="1"/>
</dbReference>
<comment type="similarity">
    <text evidence="2 9">Belongs to the phytosulfokine family.</text>
</comment>
<protein>
    <recommendedName>
        <fullName evidence="9">Phytosulfokine</fullName>
    </recommendedName>
    <component>
        <recommendedName>
            <fullName evidence="9">Phytosulfokine-alpha</fullName>
            <shortName evidence="9">PSK-alpha</shortName>
            <shortName evidence="9">Phytosulfokine-a</shortName>
        </recommendedName>
    </component>
    <component>
        <recommendedName>
            <fullName evidence="9">Phytosulfokine-beta</fullName>
            <shortName evidence="9">PSK-beta</shortName>
            <shortName evidence="9">Phytosulfokine-b</shortName>
        </recommendedName>
    </component>
</protein>
<feature type="chain" id="PRO_5031592131" description="Phytosulfokine" evidence="9">
    <location>
        <begin position="23"/>
        <end position="80"/>
    </location>
</feature>
<comment type="function">
    <text evidence="9">Promotes plant cell differentiation, organogenesis and somatic embryogenesis as well as cell proliferation.</text>
</comment>
<comment type="subcellular location">
    <subcellularLocation>
        <location evidence="1 9">Secreted</location>
    </subcellularLocation>
</comment>
<keyword evidence="6 9" id="KW-0732">Signal</keyword>
<dbReference type="OrthoDB" id="1858282at2759"/>
<keyword evidence="3 9" id="KW-0217">Developmental protein</keyword>
<evidence type="ECO:0000313" key="11">
    <source>
        <dbReference type="Proteomes" id="UP000541444"/>
    </source>
</evidence>
<evidence type="ECO:0000256" key="3">
    <source>
        <dbReference type="ARBA" id="ARBA00022473"/>
    </source>
</evidence>
<dbReference type="Pfam" id="PF06404">
    <property type="entry name" value="PSK"/>
    <property type="match status" value="1"/>
</dbReference>
<keyword evidence="4 9" id="KW-0964">Secreted</keyword>
<comment type="PTM">
    <text evidence="9">PSK-alpha is produced by endopeptidase digestion. PSK-beta is produced from PSK-alpha by exopeptidase digestion.</text>
</comment>
<keyword evidence="5 9" id="KW-0765">Sulfation</keyword>
<evidence type="ECO:0000256" key="2">
    <source>
        <dbReference type="ARBA" id="ARBA00010781"/>
    </source>
</evidence>
<dbReference type="EMBL" id="JACGCM010001734">
    <property type="protein sequence ID" value="KAF6150545.1"/>
    <property type="molecule type" value="Genomic_DNA"/>
</dbReference>
<evidence type="ECO:0000256" key="6">
    <source>
        <dbReference type="ARBA" id="ARBA00022729"/>
    </source>
</evidence>
<gene>
    <name evidence="10" type="ORF">GIB67_030346</name>
</gene>
<reference evidence="10 11" key="1">
    <citation type="journal article" date="2020" name="IScience">
        <title>Genome Sequencing of the Endangered Kingdonia uniflora (Circaeasteraceae, Ranunculales) Reveals Potential Mechanisms of Evolutionary Specialization.</title>
        <authorList>
            <person name="Sun Y."/>
            <person name="Deng T."/>
            <person name="Zhang A."/>
            <person name="Moore M.J."/>
            <person name="Landis J.B."/>
            <person name="Lin N."/>
            <person name="Zhang H."/>
            <person name="Zhang X."/>
            <person name="Huang J."/>
            <person name="Zhang X."/>
            <person name="Sun H."/>
            <person name="Wang H."/>
        </authorList>
    </citation>
    <scope>NUCLEOTIDE SEQUENCE [LARGE SCALE GENOMIC DNA]</scope>
    <source>
        <strain evidence="10">TB1705</strain>
        <tissue evidence="10">Leaf</tissue>
    </source>
</reference>
<evidence type="ECO:0000256" key="7">
    <source>
        <dbReference type="ARBA" id="ARBA00022782"/>
    </source>
</evidence>
<feature type="signal peptide" evidence="9">
    <location>
        <begin position="1"/>
        <end position="22"/>
    </location>
</feature>
<keyword evidence="11" id="KW-1185">Reference proteome</keyword>
<comment type="caution">
    <text evidence="10">The sequence shown here is derived from an EMBL/GenBank/DDBJ whole genome shotgun (WGS) entry which is preliminary data.</text>
</comment>
<dbReference type="GO" id="GO:0005576">
    <property type="term" value="C:extracellular region"/>
    <property type="evidence" value="ECO:0007669"/>
    <property type="project" value="UniProtKB-SubCell"/>
</dbReference>
<evidence type="ECO:0000256" key="4">
    <source>
        <dbReference type="ARBA" id="ARBA00022525"/>
    </source>
</evidence>
<dbReference type="GO" id="GO:0008283">
    <property type="term" value="P:cell population proliferation"/>
    <property type="evidence" value="ECO:0007669"/>
    <property type="project" value="UniProtKB-UniRule"/>
</dbReference>
<evidence type="ECO:0000256" key="1">
    <source>
        <dbReference type="ARBA" id="ARBA00004613"/>
    </source>
</evidence>
<evidence type="ECO:0000313" key="10">
    <source>
        <dbReference type="EMBL" id="KAF6150545.1"/>
    </source>
</evidence>
<dbReference type="GO" id="GO:0008083">
    <property type="term" value="F:growth factor activity"/>
    <property type="evidence" value="ECO:0007669"/>
    <property type="project" value="UniProtKB-UniRule"/>
</dbReference>
<evidence type="ECO:0000256" key="5">
    <source>
        <dbReference type="ARBA" id="ARBA00022641"/>
    </source>
</evidence>
<dbReference type="Proteomes" id="UP000541444">
    <property type="component" value="Unassembled WGS sequence"/>
</dbReference>
<evidence type="ECO:0000256" key="9">
    <source>
        <dbReference type="RuleBase" id="RU368031"/>
    </source>
</evidence>
<dbReference type="PANTHER" id="PTHR33285">
    <property type="entry name" value="PHYTOSULFOKINES 3"/>
    <property type="match status" value="1"/>
</dbReference>
<dbReference type="InterPro" id="IPR009438">
    <property type="entry name" value="Phytosulfokine"/>
</dbReference>
<dbReference type="GO" id="GO:0030154">
    <property type="term" value="P:cell differentiation"/>
    <property type="evidence" value="ECO:0007669"/>
    <property type="project" value="UniProtKB-UniRule"/>
</dbReference>
<proteinExistence type="inferred from homology"/>